<feature type="region of interest" description="Disordered" evidence="6">
    <location>
        <begin position="273"/>
        <end position="304"/>
    </location>
</feature>
<organism evidence="7 8">
    <name type="scientific">Megaselia scalaris</name>
    <name type="common">Humpbacked fly</name>
    <name type="synonym">Phora scalaris</name>
    <dbReference type="NCBI Taxonomy" id="36166"/>
    <lineage>
        <taxon>Eukaryota</taxon>
        <taxon>Metazoa</taxon>
        <taxon>Ecdysozoa</taxon>
        <taxon>Arthropoda</taxon>
        <taxon>Hexapoda</taxon>
        <taxon>Insecta</taxon>
        <taxon>Pterygota</taxon>
        <taxon>Neoptera</taxon>
        <taxon>Endopterygota</taxon>
        <taxon>Diptera</taxon>
        <taxon>Brachycera</taxon>
        <taxon>Muscomorpha</taxon>
        <taxon>Platypezoidea</taxon>
        <taxon>Phoridae</taxon>
        <taxon>Megaseliini</taxon>
        <taxon>Megaselia</taxon>
    </lineage>
</organism>
<comment type="similarity">
    <text evidence="1 5">Belongs to the NOP53 family.</text>
</comment>
<feature type="compositionally biased region" description="Basic residues" evidence="6">
    <location>
        <begin position="14"/>
        <end position="29"/>
    </location>
</feature>
<sequence>MLKIITESPNPLKGTKKKRVSKKNKSAWRKHTDVQDVEDFLESKRQEERIGQNRRRAVHIDTKAEEPQKLTPKQKRILHAKTAPLRSLAILENTSKVEDPIVKRNHVKKVKNGRNIEEEILNPRTQKHIEANKERKRYNEILDKKIKKKRNPLSKTFAVDLWEDTDPKDKYPVLKNKWISEDMAYYTLKNLNETGVIKVHDSLRHKTIKTKKRFEAPHPGTSYNPDPKDHIALLNKAVDKEEGIIKTAKHLKRITTEMFSKVTAFERDNNILKTKPEDNDLPYTSVNPPVVNKKKDKKARKNEKEQKLLAQELKKKKEAKKQLTDLHRLKHLDADVKKAGEELVELRKHRKKEAFKKKFETKRLGKLKFQEGEIDVNMKEDIAGNIRNIKTESNLLVDRFKNLQKRNIIPTSVDVGIRKRRKIKRFTRKSHKEPEPTILKCMKKKN</sequence>
<dbReference type="InterPro" id="IPR011687">
    <property type="entry name" value="Nop53/GLTSCR2"/>
</dbReference>
<proteinExistence type="inferred from homology"/>
<dbReference type="PIRSF" id="PIRSF017302">
    <property type="entry name" value="Gltscr2"/>
    <property type="match status" value="1"/>
</dbReference>
<dbReference type="PANTHER" id="PTHR14211">
    <property type="entry name" value="GLIOMA SUPPRESSOR CANDIDATE REGION GENE 2"/>
    <property type="match status" value="1"/>
</dbReference>
<comment type="function">
    <text evidence="5">May play a role in ribosome biogenesis.</text>
</comment>
<dbReference type="EMBL" id="CAQQ02030742">
    <property type="status" value="NOT_ANNOTATED_CDS"/>
    <property type="molecule type" value="Genomic_DNA"/>
</dbReference>
<dbReference type="HOGENOM" id="CLU_035888_0_1_1"/>
<feature type="compositionally biased region" description="Basic and acidic residues" evidence="6">
    <location>
        <begin position="58"/>
        <end position="68"/>
    </location>
</feature>
<keyword evidence="3 5" id="KW-0690">Ribosome biogenesis</keyword>
<accession>T1GT27</accession>
<evidence type="ECO:0000256" key="3">
    <source>
        <dbReference type="ARBA" id="ARBA00022517"/>
    </source>
</evidence>
<dbReference type="PANTHER" id="PTHR14211:SF7">
    <property type="entry name" value="RIBOSOME BIOGENESIS PROTEIN NOP53"/>
    <property type="match status" value="1"/>
</dbReference>
<feature type="region of interest" description="Disordered" evidence="6">
    <location>
        <begin position="1"/>
        <end position="29"/>
    </location>
</feature>
<dbReference type="GO" id="GO:0008097">
    <property type="term" value="F:5S rRNA binding"/>
    <property type="evidence" value="ECO:0007669"/>
    <property type="project" value="TreeGrafter"/>
</dbReference>
<evidence type="ECO:0000256" key="1">
    <source>
        <dbReference type="ARBA" id="ARBA00008838"/>
    </source>
</evidence>
<evidence type="ECO:0000313" key="8">
    <source>
        <dbReference type="Proteomes" id="UP000015102"/>
    </source>
</evidence>
<name>T1GT27_MEGSC</name>
<keyword evidence="4 5" id="KW-0539">Nucleus</keyword>
<dbReference type="OMA" id="KPYDLWG"/>
<evidence type="ECO:0000256" key="4">
    <source>
        <dbReference type="ARBA" id="ARBA00023242"/>
    </source>
</evidence>
<dbReference type="Proteomes" id="UP000015102">
    <property type="component" value="Unassembled WGS sequence"/>
</dbReference>
<protein>
    <recommendedName>
        <fullName evidence="2 5">Ribosome biogenesis protein NOP53</fullName>
    </recommendedName>
</protein>
<evidence type="ECO:0000256" key="5">
    <source>
        <dbReference type="PIRNR" id="PIRNR017302"/>
    </source>
</evidence>
<dbReference type="GO" id="GO:0000027">
    <property type="term" value="P:ribosomal large subunit assembly"/>
    <property type="evidence" value="ECO:0007669"/>
    <property type="project" value="UniProtKB-UniRule"/>
</dbReference>
<dbReference type="GO" id="GO:0006364">
    <property type="term" value="P:rRNA processing"/>
    <property type="evidence" value="ECO:0007669"/>
    <property type="project" value="TreeGrafter"/>
</dbReference>
<dbReference type="GO" id="GO:0005730">
    <property type="term" value="C:nucleolus"/>
    <property type="evidence" value="ECO:0007669"/>
    <property type="project" value="UniProtKB-SubCell"/>
</dbReference>
<evidence type="ECO:0000256" key="6">
    <source>
        <dbReference type="SAM" id="MobiDB-lite"/>
    </source>
</evidence>
<dbReference type="AlphaFoldDB" id="T1GT27"/>
<dbReference type="GO" id="GO:0005654">
    <property type="term" value="C:nucleoplasm"/>
    <property type="evidence" value="ECO:0007669"/>
    <property type="project" value="UniProtKB-SubCell"/>
</dbReference>
<feature type="region of interest" description="Disordered" evidence="6">
    <location>
        <begin position="48"/>
        <end position="74"/>
    </location>
</feature>
<dbReference type="STRING" id="36166.T1GT27"/>
<comment type="subcellular location">
    <subcellularLocation>
        <location evidence="5">Nucleus</location>
        <location evidence="5">Nucleolus</location>
    </subcellularLocation>
    <subcellularLocation>
        <location evidence="5">Nucleus</location>
        <location evidence="5">Nucleoplasm</location>
    </subcellularLocation>
</comment>
<evidence type="ECO:0000313" key="7">
    <source>
        <dbReference type="EnsemblMetazoa" id="MESCA006847-PA"/>
    </source>
</evidence>
<keyword evidence="8" id="KW-1185">Reference proteome</keyword>
<reference evidence="8" key="1">
    <citation type="submission" date="2013-02" db="EMBL/GenBank/DDBJ databases">
        <authorList>
            <person name="Hughes D."/>
        </authorList>
    </citation>
    <scope>NUCLEOTIDE SEQUENCE</scope>
    <source>
        <strain>Durham</strain>
        <strain evidence="8">NC isolate 2 -- Noor lab</strain>
    </source>
</reference>
<feature type="compositionally biased region" description="Basic residues" evidence="6">
    <location>
        <begin position="292"/>
        <end position="301"/>
    </location>
</feature>
<evidence type="ECO:0000256" key="2">
    <source>
        <dbReference type="ARBA" id="ARBA00018339"/>
    </source>
</evidence>
<dbReference type="EnsemblMetazoa" id="MESCA006847-RA">
    <property type="protein sequence ID" value="MESCA006847-PA"/>
    <property type="gene ID" value="MESCA006847"/>
</dbReference>
<reference evidence="7" key="2">
    <citation type="submission" date="2015-06" db="UniProtKB">
        <authorList>
            <consortium name="EnsemblMetazoa"/>
        </authorList>
    </citation>
    <scope>IDENTIFICATION</scope>
</reference>
<dbReference type="Pfam" id="PF07767">
    <property type="entry name" value="Nop53"/>
    <property type="match status" value="1"/>
</dbReference>